<protein>
    <submittedName>
        <fullName evidence="2">Uncharacterized protein</fullName>
    </submittedName>
</protein>
<dbReference type="GeneID" id="92052105"/>
<accession>A0ABR1UUN8</accession>
<proteinExistence type="predicted"/>
<gene>
    <name evidence="2" type="ORF">PG997_014731</name>
</gene>
<feature type="region of interest" description="Disordered" evidence="1">
    <location>
        <begin position="1"/>
        <end position="36"/>
    </location>
</feature>
<evidence type="ECO:0000256" key="1">
    <source>
        <dbReference type="SAM" id="MobiDB-lite"/>
    </source>
</evidence>
<dbReference type="Proteomes" id="UP001433268">
    <property type="component" value="Unassembled WGS sequence"/>
</dbReference>
<reference evidence="2 3" key="1">
    <citation type="submission" date="2023-01" db="EMBL/GenBank/DDBJ databases">
        <title>Analysis of 21 Apiospora genomes using comparative genomics revels a genus with tremendous synthesis potential of carbohydrate active enzymes and secondary metabolites.</title>
        <authorList>
            <person name="Sorensen T."/>
        </authorList>
    </citation>
    <scope>NUCLEOTIDE SEQUENCE [LARGE SCALE GENOMIC DNA]</scope>
    <source>
        <strain evidence="2 3">CBS 114990</strain>
    </source>
</reference>
<sequence length="91" mass="10266">MVPPPPKLPPGSPRGPLETRSIHAHEHREGLCDPHRRSDVEDAKYYMQRLREWTMGPEAPPPAPGEDPDAAFMERICSGSDLKREGNLGRW</sequence>
<evidence type="ECO:0000313" key="2">
    <source>
        <dbReference type="EMBL" id="KAK8062634.1"/>
    </source>
</evidence>
<feature type="compositionally biased region" description="Pro residues" evidence="1">
    <location>
        <begin position="1"/>
        <end position="13"/>
    </location>
</feature>
<comment type="caution">
    <text evidence="2">The sequence shown here is derived from an EMBL/GenBank/DDBJ whole genome shotgun (WGS) entry which is preliminary data.</text>
</comment>
<feature type="compositionally biased region" description="Basic and acidic residues" evidence="1">
    <location>
        <begin position="20"/>
        <end position="36"/>
    </location>
</feature>
<dbReference type="EMBL" id="JAQQWN010000010">
    <property type="protein sequence ID" value="KAK8062634.1"/>
    <property type="molecule type" value="Genomic_DNA"/>
</dbReference>
<evidence type="ECO:0000313" key="3">
    <source>
        <dbReference type="Proteomes" id="UP001433268"/>
    </source>
</evidence>
<name>A0ABR1UUN8_9PEZI</name>
<dbReference type="RefSeq" id="XP_066661233.1">
    <property type="nucleotide sequence ID" value="XM_066819045.1"/>
</dbReference>
<keyword evidence="3" id="KW-1185">Reference proteome</keyword>
<organism evidence="2 3">
    <name type="scientific">Apiospora hydei</name>
    <dbReference type="NCBI Taxonomy" id="1337664"/>
    <lineage>
        <taxon>Eukaryota</taxon>
        <taxon>Fungi</taxon>
        <taxon>Dikarya</taxon>
        <taxon>Ascomycota</taxon>
        <taxon>Pezizomycotina</taxon>
        <taxon>Sordariomycetes</taxon>
        <taxon>Xylariomycetidae</taxon>
        <taxon>Amphisphaeriales</taxon>
        <taxon>Apiosporaceae</taxon>
        <taxon>Apiospora</taxon>
    </lineage>
</organism>